<keyword evidence="3" id="KW-1185">Reference proteome</keyword>
<dbReference type="OrthoDB" id="1345900at2"/>
<name>A0A1M6RRK3_9FLAO</name>
<keyword evidence="1" id="KW-0732">Signal</keyword>
<gene>
    <name evidence="2" type="ORF">SAMN05444267_100360</name>
</gene>
<evidence type="ECO:0000313" key="2">
    <source>
        <dbReference type="EMBL" id="SHK34978.1"/>
    </source>
</evidence>
<dbReference type="RefSeq" id="WP_073290652.1">
    <property type="nucleotide sequence ID" value="NZ_FRAV01000003.1"/>
</dbReference>
<sequence length="237" mass="27460">MNKIFYLLFSLLLSNFAYADGYWIELDGSGKSNDTLTIKIRYGGVNDEKERYIKNGDDLNKMKDFTVTVISPSGKKITVPIQQKYDHWIGYYIPKEDGIFQITAIDTKLPVVEREKSLENIKPIQYLHAAYTVNKGEKYKEEMPYLYLSVKIEKNAALVHPFIDGLPVKAGTSIRIFLPNNQDIKVMTNNHGTATFPLSLKGNYLIRLDQYVDKKGVFENKQYYSERHRYDYSLEVK</sequence>
<feature type="signal peptide" evidence="1">
    <location>
        <begin position="1"/>
        <end position="19"/>
    </location>
</feature>
<organism evidence="2 3">
    <name type="scientific">Chryseobacterium polytrichastri</name>
    <dbReference type="NCBI Taxonomy" id="1302687"/>
    <lineage>
        <taxon>Bacteria</taxon>
        <taxon>Pseudomonadati</taxon>
        <taxon>Bacteroidota</taxon>
        <taxon>Flavobacteriia</taxon>
        <taxon>Flavobacteriales</taxon>
        <taxon>Weeksellaceae</taxon>
        <taxon>Chryseobacterium group</taxon>
        <taxon>Chryseobacterium</taxon>
    </lineage>
</organism>
<dbReference type="Proteomes" id="UP000184364">
    <property type="component" value="Unassembled WGS sequence"/>
</dbReference>
<protein>
    <recommendedName>
        <fullName evidence="4">DUF4198 domain-containing protein</fullName>
    </recommendedName>
</protein>
<reference evidence="3" key="1">
    <citation type="submission" date="2016-11" db="EMBL/GenBank/DDBJ databases">
        <authorList>
            <person name="Varghese N."/>
            <person name="Submissions S."/>
        </authorList>
    </citation>
    <scope>NUCLEOTIDE SEQUENCE [LARGE SCALE GENOMIC DNA]</scope>
    <source>
        <strain evidence="3">DSM 26899</strain>
    </source>
</reference>
<dbReference type="EMBL" id="FRAV01000003">
    <property type="protein sequence ID" value="SHK34978.1"/>
    <property type="molecule type" value="Genomic_DNA"/>
</dbReference>
<evidence type="ECO:0008006" key="4">
    <source>
        <dbReference type="Google" id="ProtNLM"/>
    </source>
</evidence>
<dbReference type="STRING" id="1302687.SAMN05444267_100360"/>
<evidence type="ECO:0000313" key="3">
    <source>
        <dbReference type="Proteomes" id="UP000184364"/>
    </source>
</evidence>
<accession>A0A1M6RRK3</accession>
<dbReference type="AlphaFoldDB" id="A0A1M6RRK3"/>
<feature type="chain" id="PRO_5011957707" description="DUF4198 domain-containing protein" evidence="1">
    <location>
        <begin position="20"/>
        <end position="237"/>
    </location>
</feature>
<evidence type="ECO:0000256" key="1">
    <source>
        <dbReference type="SAM" id="SignalP"/>
    </source>
</evidence>
<proteinExistence type="predicted"/>